<keyword evidence="2" id="KW-1185">Reference proteome</keyword>
<dbReference type="AlphaFoldDB" id="A0ABD5EYH2"/>
<reference evidence="2" key="1">
    <citation type="submission" date="2023-07" db="EMBL/GenBank/DDBJ databases">
        <title>30 novel species of actinomycetes from the DSMZ collection.</title>
        <authorList>
            <person name="Nouioui I."/>
        </authorList>
    </citation>
    <scope>NUCLEOTIDE SEQUENCE [LARGE SCALE GENOMIC DNA]</scope>
    <source>
        <strain evidence="2">DSM 41981</strain>
    </source>
</reference>
<protein>
    <submittedName>
        <fullName evidence="1">Uncharacterized protein</fullName>
    </submittedName>
</protein>
<evidence type="ECO:0000313" key="1">
    <source>
        <dbReference type="EMBL" id="MDT0439278.1"/>
    </source>
</evidence>
<gene>
    <name evidence="1" type="ORF">RM877_31905</name>
</gene>
<organism evidence="1 2">
    <name type="scientific">Streptomyces doudnae</name>
    <dbReference type="NCBI Taxonomy" id="3075536"/>
    <lineage>
        <taxon>Bacteria</taxon>
        <taxon>Bacillati</taxon>
        <taxon>Actinomycetota</taxon>
        <taxon>Actinomycetes</taxon>
        <taxon>Kitasatosporales</taxon>
        <taxon>Streptomycetaceae</taxon>
        <taxon>Streptomyces</taxon>
    </lineage>
</organism>
<accession>A0ABD5EYH2</accession>
<proteinExistence type="predicted"/>
<name>A0ABD5EYH2_9ACTN</name>
<dbReference type="RefSeq" id="WP_237548922.1">
    <property type="nucleotide sequence ID" value="NZ_JAVRES010000025.1"/>
</dbReference>
<evidence type="ECO:0000313" key="2">
    <source>
        <dbReference type="Proteomes" id="UP001183535"/>
    </source>
</evidence>
<dbReference type="Proteomes" id="UP001183535">
    <property type="component" value="Unassembled WGS sequence"/>
</dbReference>
<dbReference type="EMBL" id="JAVRES010000025">
    <property type="protein sequence ID" value="MDT0439278.1"/>
    <property type="molecule type" value="Genomic_DNA"/>
</dbReference>
<sequence>MDIARRRLRLSDSHISVLGLLAEEGRLPQELATAKRELVTAGIIDGEDKIVAELYPLVSTLMVPRVIAQVELSGPRGTTRSGAVVGDDFLFTHENWPGDTESEYVPAEPGTLVWGLARMVGLHRDLTAETDSAEEITTTMGAFDRVVERMEASALDEPQAMAGDAGAPPRLVEVLAQLNCMWRMTVVWHGSARLPADGNPAVSGLAVWDCGLEGYWLRELPAEPVADGRVNSESVLRVRRTSAEQLWRMITDLLPSGDELRAAKT</sequence>
<comment type="caution">
    <text evidence="1">The sequence shown here is derived from an EMBL/GenBank/DDBJ whole genome shotgun (WGS) entry which is preliminary data.</text>
</comment>